<keyword evidence="2" id="KW-0677">Repeat</keyword>
<evidence type="ECO:0000313" key="5">
    <source>
        <dbReference type="EMBL" id="CAA7021887.1"/>
    </source>
</evidence>
<gene>
    <name evidence="5" type="ORF">MERR_LOCUS9122</name>
</gene>
<evidence type="ECO:0000313" key="6">
    <source>
        <dbReference type="Proteomes" id="UP000467841"/>
    </source>
</evidence>
<organism evidence="5 6">
    <name type="scientific">Microthlaspi erraticum</name>
    <dbReference type="NCBI Taxonomy" id="1685480"/>
    <lineage>
        <taxon>Eukaryota</taxon>
        <taxon>Viridiplantae</taxon>
        <taxon>Streptophyta</taxon>
        <taxon>Embryophyta</taxon>
        <taxon>Tracheophyta</taxon>
        <taxon>Spermatophyta</taxon>
        <taxon>Magnoliopsida</taxon>
        <taxon>eudicotyledons</taxon>
        <taxon>Gunneridae</taxon>
        <taxon>Pentapetalae</taxon>
        <taxon>rosids</taxon>
        <taxon>malvids</taxon>
        <taxon>Brassicales</taxon>
        <taxon>Brassicaceae</taxon>
        <taxon>Coluteocarpeae</taxon>
        <taxon>Microthlaspi</taxon>
    </lineage>
</organism>
<feature type="domain" description="C-JID" evidence="4">
    <location>
        <begin position="76"/>
        <end position="202"/>
    </location>
</feature>
<keyword evidence="1" id="KW-0433">Leucine-rich repeat</keyword>
<dbReference type="Proteomes" id="UP000467841">
    <property type="component" value="Unassembled WGS sequence"/>
</dbReference>
<sequence length="246" mass="27441">MIPDCVTGLPHLTDLIIQNCRKLVSLHGLPPSLLKLDAADCGSLRSRLVLFNNCLSLDEEVGRVIIQLWDYKYVFLPGKQVPAGFTHKATGKSITISQGTFSLSSRFKACLLLSPNIMVQFGYDVICRLRSKGVVINELVLSEESRPFQLYPQLLTEHMLVFSGALFKEHKCVEVDTTKSEILFEFMCDENIIECGVQILAEESESSSSKWTEESDGAVEFSKDESVVKSSKNTGWLSKLGLKKDK</sequence>
<dbReference type="InterPro" id="IPR045344">
    <property type="entry name" value="C-JID"/>
</dbReference>
<evidence type="ECO:0000259" key="4">
    <source>
        <dbReference type="Pfam" id="PF20160"/>
    </source>
</evidence>
<feature type="region of interest" description="Disordered" evidence="3">
    <location>
        <begin position="203"/>
        <end position="231"/>
    </location>
</feature>
<accession>A0A6D2I2D7</accession>
<name>A0A6D2I2D7_9BRAS</name>
<dbReference type="EMBL" id="CACVBM020000665">
    <property type="protein sequence ID" value="CAA7021887.1"/>
    <property type="molecule type" value="Genomic_DNA"/>
</dbReference>
<reference evidence="5" key="1">
    <citation type="submission" date="2020-01" db="EMBL/GenBank/DDBJ databases">
        <authorList>
            <person name="Mishra B."/>
        </authorList>
    </citation>
    <scope>NUCLEOTIDE SEQUENCE [LARGE SCALE GENOMIC DNA]</scope>
</reference>
<dbReference type="OrthoDB" id="1114000at2759"/>
<evidence type="ECO:0000256" key="2">
    <source>
        <dbReference type="ARBA" id="ARBA00022737"/>
    </source>
</evidence>
<evidence type="ECO:0000256" key="3">
    <source>
        <dbReference type="SAM" id="MobiDB-lite"/>
    </source>
</evidence>
<dbReference type="Pfam" id="PF20160">
    <property type="entry name" value="C-JID"/>
    <property type="match status" value="1"/>
</dbReference>
<dbReference type="AlphaFoldDB" id="A0A6D2I2D7"/>
<protein>
    <recommendedName>
        <fullName evidence="4">C-JID domain-containing protein</fullName>
    </recommendedName>
</protein>
<evidence type="ECO:0000256" key="1">
    <source>
        <dbReference type="ARBA" id="ARBA00022614"/>
    </source>
</evidence>
<comment type="caution">
    <text evidence="5">The sequence shown here is derived from an EMBL/GenBank/DDBJ whole genome shotgun (WGS) entry which is preliminary data.</text>
</comment>
<proteinExistence type="predicted"/>
<keyword evidence="6" id="KW-1185">Reference proteome</keyword>